<sequence length="121" mass="14189">MNKSNKLNWYVLTGGPSSGKTTLIKELKKLGYIVFLEAARVFIDKEIAKGKILKEIRNNETEFQKKILKIKIKTEKIAPKNKIVFFDRAIPDSIAYYQTCGLNPKEVLKFYKKKFTERYFF</sequence>
<evidence type="ECO:0000259" key="1">
    <source>
        <dbReference type="Pfam" id="PF13521"/>
    </source>
</evidence>
<protein>
    <recommendedName>
        <fullName evidence="1">NadR/Ttd14 AAA domain-containing protein</fullName>
    </recommendedName>
</protein>
<dbReference type="SUPFAM" id="SSF52540">
    <property type="entry name" value="P-loop containing nucleoside triphosphate hydrolases"/>
    <property type="match status" value="1"/>
</dbReference>
<dbReference type="EMBL" id="PGYQ01000002">
    <property type="protein sequence ID" value="PKL72547.1"/>
    <property type="molecule type" value="Genomic_DNA"/>
</dbReference>
<reference evidence="2 3" key="1">
    <citation type="journal article" date="2017" name="ISME J.">
        <title>Potential for microbial H2 and metal transformations associated with novel bacteria and archaea in deep terrestrial subsurface sediments.</title>
        <authorList>
            <person name="Hernsdorf A.W."/>
            <person name="Amano Y."/>
            <person name="Miyakawa K."/>
            <person name="Ise K."/>
            <person name="Suzuki Y."/>
            <person name="Anantharaman K."/>
            <person name="Probst A."/>
            <person name="Burstein D."/>
            <person name="Thomas B.C."/>
            <person name="Banfield J.F."/>
        </authorList>
    </citation>
    <scope>NUCLEOTIDE SEQUENCE [LARGE SCALE GENOMIC DNA]</scope>
    <source>
        <strain evidence="2">HGW-Kuenenbacteria-1</strain>
    </source>
</reference>
<dbReference type="Gene3D" id="3.40.50.300">
    <property type="entry name" value="P-loop containing nucleotide triphosphate hydrolases"/>
    <property type="match status" value="1"/>
</dbReference>
<proteinExistence type="predicted"/>
<dbReference type="Proteomes" id="UP000233414">
    <property type="component" value="Unassembled WGS sequence"/>
</dbReference>
<name>A0A2N1UNV1_9BACT</name>
<dbReference type="PROSITE" id="PS50152">
    <property type="entry name" value="25A_SYNTH_3"/>
    <property type="match status" value="1"/>
</dbReference>
<dbReference type="InterPro" id="IPR038727">
    <property type="entry name" value="NadR/Ttd14_AAA_dom"/>
</dbReference>
<evidence type="ECO:0000313" key="2">
    <source>
        <dbReference type="EMBL" id="PKL72547.1"/>
    </source>
</evidence>
<dbReference type="InterPro" id="IPR027417">
    <property type="entry name" value="P-loop_NTPase"/>
</dbReference>
<accession>A0A2N1UNV1</accession>
<feature type="domain" description="NadR/Ttd14 AAA" evidence="1">
    <location>
        <begin position="10"/>
        <end position="113"/>
    </location>
</feature>
<comment type="caution">
    <text evidence="2">The sequence shown here is derived from an EMBL/GenBank/DDBJ whole genome shotgun (WGS) entry which is preliminary data.</text>
</comment>
<organism evidence="2 3">
    <name type="scientific">Candidatus Kuenenbacteria bacterium HGW-Kuenenbacteria-1</name>
    <dbReference type="NCBI Taxonomy" id="2013812"/>
    <lineage>
        <taxon>Bacteria</taxon>
        <taxon>Candidatus Kueneniibacteriota</taxon>
    </lineage>
</organism>
<evidence type="ECO:0000313" key="3">
    <source>
        <dbReference type="Proteomes" id="UP000233414"/>
    </source>
</evidence>
<dbReference type="Pfam" id="PF13521">
    <property type="entry name" value="AAA_28"/>
    <property type="match status" value="1"/>
</dbReference>
<gene>
    <name evidence="2" type="ORF">CVV26_00860</name>
</gene>
<dbReference type="AlphaFoldDB" id="A0A2N1UNV1"/>